<gene>
    <name evidence="2" type="ORF">ACFOPX_03415</name>
</gene>
<dbReference type="Proteomes" id="UP001595783">
    <property type="component" value="Unassembled WGS sequence"/>
</dbReference>
<protein>
    <recommendedName>
        <fullName evidence="4">DUF2570 domain-containing protein</fullName>
    </recommendedName>
</protein>
<organism evidence="2 3">
    <name type="scientific">Helicobacter baculiformis</name>
    <dbReference type="NCBI Taxonomy" id="427351"/>
    <lineage>
        <taxon>Bacteria</taxon>
        <taxon>Pseudomonadati</taxon>
        <taxon>Campylobacterota</taxon>
        <taxon>Epsilonproteobacteria</taxon>
        <taxon>Campylobacterales</taxon>
        <taxon>Helicobacteraceae</taxon>
        <taxon>Helicobacter</taxon>
    </lineage>
</organism>
<sequence length="108" mass="12321">MPPLNPLILLTCLGWSGLLGAGVYIQHLLKANAQLQERLAQTQSHLQTQNAHIKALERDTKAHQAQTPTHTKIIKERYKDPQEGRALKTCQEQLERVEQLLEIFKKGY</sequence>
<comment type="caution">
    <text evidence="2">The sequence shown here is derived from an EMBL/GenBank/DDBJ whole genome shotgun (WGS) entry which is preliminary data.</text>
</comment>
<keyword evidence="3" id="KW-1185">Reference proteome</keyword>
<dbReference type="EMBL" id="JBHRZO010000015">
    <property type="protein sequence ID" value="MFC3847585.1"/>
    <property type="molecule type" value="Genomic_DNA"/>
</dbReference>
<evidence type="ECO:0000313" key="3">
    <source>
        <dbReference type="Proteomes" id="UP001595783"/>
    </source>
</evidence>
<feature type="coiled-coil region" evidence="1">
    <location>
        <begin position="25"/>
        <end position="107"/>
    </location>
</feature>
<proteinExistence type="predicted"/>
<reference evidence="3" key="1">
    <citation type="journal article" date="2019" name="Int. J. Syst. Evol. Microbiol.">
        <title>The Global Catalogue of Microorganisms (GCM) 10K type strain sequencing project: providing services to taxonomists for standard genome sequencing and annotation.</title>
        <authorList>
            <consortium name="The Broad Institute Genomics Platform"/>
            <consortium name="The Broad Institute Genome Sequencing Center for Infectious Disease"/>
            <person name="Wu L."/>
            <person name="Ma J."/>
        </authorList>
    </citation>
    <scope>NUCLEOTIDE SEQUENCE [LARGE SCALE GENOMIC DNA]</scope>
    <source>
        <strain evidence="3">CCUG 53816</strain>
    </source>
</reference>
<evidence type="ECO:0000313" key="2">
    <source>
        <dbReference type="EMBL" id="MFC3847585.1"/>
    </source>
</evidence>
<evidence type="ECO:0000256" key="1">
    <source>
        <dbReference type="SAM" id="Coils"/>
    </source>
</evidence>
<name>A0ABV7ZHF4_9HELI</name>
<accession>A0ABV7ZHF4</accession>
<evidence type="ECO:0008006" key="4">
    <source>
        <dbReference type="Google" id="ProtNLM"/>
    </source>
</evidence>
<dbReference type="RefSeq" id="WP_104753031.1">
    <property type="nucleotide sequence ID" value="NZ_FZMF01000080.1"/>
</dbReference>
<keyword evidence="1" id="KW-0175">Coiled coil</keyword>